<dbReference type="SMART" id="SM00278">
    <property type="entry name" value="HhH1"/>
    <property type="match status" value="2"/>
</dbReference>
<dbReference type="Proteomes" id="UP000033648">
    <property type="component" value="Unassembled WGS sequence"/>
</dbReference>
<dbReference type="PANTHER" id="PTHR21180">
    <property type="entry name" value="ENDONUCLEASE/EXONUCLEASE/PHOSPHATASE FAMILY DOMAIN-CONTAINING PROTEIN 1"/>
    <property type="match status" value="1"/>
</dbReference>
<feature type="compositionally biased region" description="Basic and acidic residues" evidence="1">
    <location>
        <begin position="115"/>
        <end position="136"/>
    </location>
</feature>
<evidence type="ECO:0000256" key="1">
    <source>
        <dbReference type="SAM" id="MobiDB-lite"/>
    </source>
</evidence>
<dbReference type="Pfam" id="PF12836">
    <property type="entry name" value="HHH_3"/>
    <property type="match status" value="1"/>
</dbReference>
<keyword evidence="2" id="KW-0812">Transmembrane</keyword>
<organism evidence="4 5">
    <name type="scientific">Bifidobacterium asteroides</name>
    <dbReference type="NCBI Taxonomy" id="1684"/>
    <lineage>
        <taxon>Bacteria</taxon>
        <taxon>Bacillati</taxon>
        <taxon>Actinomycetota</taxon>
        <taxon>Actinomycetes</taxon>
        <taxon>Bifidobacteriales</taxon>
        <taxon>Bifidobacteriaceae</taxon>
        <taxon>Bifidobacterium</taxon>
    </lineage>
</organism>
<feature type="transmembrane region" description="Helical" evidence="2">
    <location>
        <begin position="48"/>
        <end position="69"/>
    </location>
</feature>
<dbReference type="SUPFAM" id="SSF47781">
    <property type="entry name" value="RuvA domain 2-like"/>
    <property type="match status" value="1"/>
</dbReference>
<accession>A0A0F4KY90</accession>
<evidence type="ECO:0000313" key="5">
    <source>
        <dbReference type="Proteomes" id="UP000033648"/>
    </source>
</evidence>
<feature type="compositionally biased region" description="Low complexity" evidence="1">
    <location>
        <begin position="137"/>
        <end position="152"/>
    </location>
</feature>
<gene>
    <name evidence="4" type="ORF">JF69_06650</name>
</gene>
<feature type="region of interest" description="Disordered" evidence="1">
    <location>
        <begin position="81"/>
        <end position="155"/>
    </location>
</feature>
<dbReference type="PANTHER" id="PTHR21180:SF32">
    <property type="entry name" value="ENDONUCLEASE_EXONUCLEASE_PHOSPHATASE FAMILY DOMAIN-CONTAINING PROTEIN 1"/>
    <property type="match status" value="1"/>
</dbReference>
<dbReference type="AlphaFoldDB" id="A0A0F4KY90"/>
<feature type="compositionally biased region" description="Polar residues" evidence="1">
    <location>
        <begin position="87"/>
        <end position="96"/>
    </location>
</feature>
<dbReference type="GO" id="GO:0015628">
    <property type="term" value="P:protein secretion by the type II secretion system"/>
    <property type="evidence" value="ECO:0007669"/>
    <property type="project" value="TreeGrafter"/>
</dbReference>
<proteinExistence type="predicted"/>
<sequence length="221" mass="22706">MSINITQPPAPPLQALALNKSARSEGSAEGMAESQTRRNRPVWSFTPLQALTAILMLVVALAVSLTLLVQQERALAAGVAADGSGGMSSTPANGDANSAAHRSKHVSGNVPSRNTHGDEGSEHTDPVSDSAQHGDRAGNPSAAPATSTSAGAVDQTGRVNLNSASQEDLENVKGIGPVTAAKILEHRRAIGGRYASVDQLLDVPGIGAKTLARLRPYLVAQ</sequence>
<dbReference type="InterPro" id="IPR051675">
    <property type="entry name" value="Endo/Exo/Phosphatase_dom_1"/>
</dbReference>
<reference evidence="4 5" key="1">
    <citation type="submission" date="2014-12" db="EMBL/GenBank/DDBJ databases">
        <title>Comparative genomics of the lactic acid bacteria isolated from the honey bee gut.</title>
        <authorList>
            <person name="Ellegaard K.M."/>
            <person name="Tamarit D."/>
            <person name="Javelind E."/>
            <person name="Olofsson T."/>
            <person name="Andersson S.G."/>
            <person name="Vasquez A."/>
        </authorList>
    </citation>
    <scope>NUCLEOTIDE SEQUENCE [LARGE SCALE GENOMIC DNA]</scope>
    <source>
        <strain evidence="4 5">Bin2</strain>
    </source>
</reference>
<dbReference type="GO" id="GO:0015627">
    <property type="term" value="C:type II protein secretion system complex"/>
    <property type="evidence" value="ECO:0007669"/>
    <property type="project" value="TreeGrafter"/>
</dbReference>
<evidence type="ECO:0000259" key="3">
    <source>
        <dbReference type="SMART" id="SM00278"/>
    </source>
</evidence>
<keyword evidence="2" id="KW-0472">Membrane</keyword>
<dbReference type="PATRIC" id="fig|1684.4.peg.717"/>
<dbReference type="GO" id="GO:0006281">
    <property type="term" value="P:DNA repair"/>
    <property type="evidence" value="ECO:0007669"/>
    <property type="project" value="InterPro"/>
</dbReference>
<feature type="region of interest" description="Disordered" evidence="1">
    <location>
        <begin position="19"/>
        <end position="38"/>
    </location>
</feature>
<dbReference type="Gene3D" id="1.10.150.320">
    <property type="entry name" value="Photosystem II 12 kDa extrinsic protein"/>
    <property type="match status" value="1"/>
</dbReference>
<dbReference type="InterPro" id="IPR003583">
    <property type="entry name" value="Hlx-hairpin-Hlx_DNA-bd_motif"/>
</dbReference>
<dbReference type="GO" id="GO:0003677">
    <property type="term" value="F:DNA binding"/>
    <property type="evidence" value="ECO:0007669"/>
    <property type="project" value="InterPro"/>
</dbReference>
<feature type="domain" description="Helix-hairpin-helix DNA-binding motif class 1" evidence="3">
    <location>
        <begin position="167"/>
        <end position="186"/>
    </location>
</feature>
<comment type="caution">
    <text evidence="4">The sequence shown here is derived from an EMBL/GenBank/DDBJ whole genome shotgun (WGS) entry which is preliminary data.</text>
</comment>
<dbReference type="InterPro" id="IPR010994">
    <property type="entry name" value="RuvA_2-like"/>
</dbReference>
<keyword evidence="2" id="KW-1133">Transmembrane helix</keyword>
<feature type="domain" description="Helix-hairpin-helix DNA-binding motif class 1" evidence="3">
    <location>
        <begin position="198"/>
        <end position="217"/>
    </location>
</feature>
<evidence type="ECO:0000313" key="4">
    <source>
        <dbReference type="EMBL" id="KJY51390.1"/>
    </source>
</evidence>
<name>A0A0F4KY90_9BIFI</name>
<evidence type="ECO:0000256" key="2">
    <source>
        <dbReference type="SAM" id="Phobius"/>
    </source>
</evidence>
<dbReference type="EMBL" id="JWME01000009">
    <property type="protein sequence ID" value="KJY51390.1"/>
    <property type="molecule type" value="Genomic_DNA"/>
</dbReference>
<dbReference type="OrthoDB" id="9758724at2"/>
<protein>
    <submittedName>
        <fullName evidence="4">ComEA protein-related protein</fullName>
    </submittedName>
</protein>